<dbReference type="PANTHER" id="PTHR43849:SF2">
    <property type="entry name" value="BLL3936 PROTEIN"/>
    <property type="match status" value="1"/>
</dbReference>
<dbReference type="GO" id="GO:0022857">
    <property type="term" value="F:transmembrane transporter activity"/>
    <property type="evidence" value="ECO:0007669"/>
    <property type="project" value="UniProtKB-UniRule"/>
</dbReference>
<dbReference type="Proteomes" id="UP000199093">
    <property type="component" value="Unassembled WGS sequence"/>
</dbReference>
<keyword evidence="2" id="KW-1133">Transmembrane helix</keyword>
<feature type="transmembrane region" description="Helical" evidence="2">
    <location>
        <begin position="122"/>
        <end position="144"/>
    </location>
</feature>
<feature type="domain" description="TRAP C4-dicarboxylate transport system permease DctM subunit" evidence="3">
    <location>
        <begin position="111"/>
        <end position="549"/>
    </location>
</feature>
<organism evidence="4 5">
    <name type="scientific">Salipiger marinus</name>
    <dbReference type="NCBI Taxonomy" id="555512"/>
    <lineage>
        <taxon>Bacteria</taxon>
        <taxon>Pseudomonadati</taxon>
        <taxon>Pseudomonadota</taxon>
        <taxon>Alphaproteobacteria</taxon>
        <taxon>Rhodobacterales</taxon>
        <taxon>Roseobacteraceae</taxon>
        <taxon>Salipiger</taxon>
    </lineage>
</organism>
<feature type="transmembrane region" description="Helical" evidence="2">
    <location>
        <begin position="336"/>
        <end position="357"/>
    </location>
</feature>
<feature type="transmembrane region" description="Helical" evidence="2">
    <location>
        <begin position="555"/>
        <end position="576"/>
    </location>
</feature>
<comment type="function">
    <text evidence="1">Part of the tripartite ATP-independent periplasmic (TRAP) transport system.</text>
</comment>
<protein>
    <submittedName>
        <fullName evidence="4">TRAP transporter, 4TM/12TM fusion protein</fullName>
    </submittedName>
</protein>
<dbReference type="Pfam" id="PF06808">
    <property type="entry name" value="DctM"/>
    <property type="match status" value="1"/>
</dbReference>
<sequence length="641" mass="66902">MDDSVTHTAPGRHVSAVLAVAVPLLAMAWVLALPQRAGLMIFPQQMVALMLGLSLAVCFLRPRPGTSLGLLDRLLAAASLALAAHVFVRFPVLSERAWDHPVEAATVGVAVILLVMEGLRRVIGITLIIIFAALVLYAVAGQWVPGALQGRPQPIGDVLQYLGTDSSATWGQSLQIAAFVVVLFVLFAAFLMGTGGSDFFSSVAGRISGKGPGGSAKVAVTASGLTGMISGSAVSNVMTTGVITIPVMKRAGFSATHASAIEAVASTGGQLMPPIMGAAAFLMAEFLQVPYRDIIVAAALPALLYFLSLYIQIDFIARRDRLPSAREEVQGSFASILLKGWVSLVAIVALMGGIFGFDLAAEISVVYATLIIVALALVAWALKLRYGAMSPRQVLAALIEAGRSTCDVLLICAAAGMIIGLMTLTGLGFTLSYYLMSFGSESMFLLLLLSAVIGVVLGLGLPTTAVYLLLATLAAPALVQLGIPPMSAHMFLLYYGMLSMITPPIAIAAYAAASIGGADQYRTGFAAFLFGWASYILPFYFIYKPGLLMDTSWMQSAYVFVSTAVSLALIAGGVLGHGHKALSLAQRALWVLLGIAVIIPLSQMLSPLAEYGVAAAAAVVLGAHLLSARREAAPVRAEVSS</sequence>
<keyword evidence="2" id="KW-0472">Membrane</keyword>
<feature type="transmembrane region" description="Helical" evidence="2">
    <location>
        <begin position="442"/>
        <end position="459"/>
    </location>
</feature>
<dbReference type="STRING" id="555512.SAMN04487993_101288"/>
<feature type="transmembrane region" description="Helical" evidence="2">
    <location>
        <begin position="611"/>
        <end position="628"/>
    </location>
</feature>
<evidence type="ECO:0000256" key="2">
    <source>
        <dbReference type="SAM" id="Phobius"/>
    </source>
</evidence>
<feature type="transmembrane region" description="Helical" evidence="2">
    <location>
        <begin position="44"/>
        <end position="62"/>
    </location>
</feature>
<dbReference type="AlphaFoldDB" id="A0A1G8PEU6"/>
<accession>A0A1G8PEU6</accession>
<dbReference type="PANTHER" id="PTHR43849">
    <property type="entry name" value="BLL3936 PROTEIN"/>
    <property type="match status" value="1"/>
</dbReference>
<evidence type="ECO:0000313" key="4">
    <source>
        <dbReference type="EMBL" id="SDI90838.1"/>
    </source>
</evidence>
<feature type="transmembrane region" description="Helical" evidence="2">
    <location>
        <begin position="408"/>
        <end position="436"/>
    </location>
</feature>
<feature type="transmembrane region" description="Helical" evidence="2">
    <location>
        <begin position="174"/>
        <end position="192"/>
    </location>
</feature>
<dbReference type="NCBIfam" id="TIGR02123">
    <property type="entry name" value="TRAP_fused"/>
    <property type="match status" value="1"/>
</dbReference>
<reference evidence="4 5" key="1">
    <citation type="submission" date="2016-10" db="EMBL/GenBank/DDBJ databases">
        <authorList>
            <person name="de Groot N.N."/>
        </authorList>
    </citation>
    <scope>NUCLEOTIDE SEQUENCE [LARGE SCALE GENOMIC DNA]</scope>
    <source>
        <strain evidence="4 5">DSM 26424</strain>
    </source>
</reference>
<keyword evidence="1" id="KW-0813">Transport</keyword>
<evidence type="ECO:0000313" key="5">
    <source>
        <dbReference type="Proteomes" id="UP000199093"/>
    </source>
</evidence>
<keyword evidence="1" id="KW-0997">Cell inner membrane</keyword>
<comment type="subcellular location">
    <subcellularLocation>
        <location evidence="1">Cell inner membrane</location>
        <topology evidence="1">Multi-pass membrane protein</topology>
    </subcellularLocation>
</comment>
<feature type="transmembrane region" description="Helical" evidence="2">
    <location>
        <begin position="492"/>
        <end position="513"/>
    </location>
</feature>
<name>A0A1G8PEU6_9RHOB</name>
<keyword evidence="5" id="KW-1185">Reference proteome</keyword>
<feature type="transmembrane region" description="Helical" evidence="2">
    <location>
        <begin position="98"/>
        <end position="115"/>
    </location>
</feature>
<feature type="transmembrane region" description="Helical" evidence="2">
    <location>
        <begin position="525"/>
        <end position="543"/>
    </location>
</feature>
<dbReference type="OrthoDB" id="9759894at2"/>
<feature type="transmembrane region" description="Helical" evidence="2">
    <location>
        <begin position="363"/>
        <end position="382"/>
    </location>
</feature>
<feature type="transmembrane region" description="Helical" evidence="2">
    <location>
        <begin position="466"/>
        <end position="486"/>
    </location>
</feature>
<feature type="transmembrane region" description="Helical" evidence="2">
    <location>
        <begin position="74"/>
        <end position="92"/>
    </location>
</feature>
<dbReference type="InterPro" id="IPR010656">
    <property type="entry name" value="DctM"/>
</dbReference>
<feature type="transmembrane region" description="Helical" evidence="2">
    <location>
        <begin position="294"/>
        <end position="315"/>
    </location>
</feature>
<keyword evidence="1" id="KW-1003">Cell membrane</keyword>
<dbReference type="GO" id="GO:0005886">
    <property type="term" value="C:plasma membrane"/>
    <property type="evidence" value="ECO:0007669"/>
    <property type="project" value="UniProtKB-SubCell"/>
</dbReference>
<keyword evidence="2" id="KW-0812">Transmembrane</keyword>
<feature type="transmembrane region" description="Helical" evidence="2">
    <location>
        <begin position="588"/>
        <end position="605"/>
    </location>
</feature>
<evidence type="ECO:0000259" key="3">
    <source>
        <dbReference type="Pfam" id="PF06808"/>
    </source>
</evidence>
<dbReference type="EMBL" id="FNEJ01000012">
    <property type="protein sequence ID" value="SDI90838.1"/>
    <property type="molecule type" value="Genomic_DNA"/>
</dbReference>
<proteinExistence type="predicted"/>
<dbReference type="RefSeq" id="WP_089848348.1">
    <property type="nucleotide sequence ID" value="NZ_FNEJ01000012.1"/>
</dbReference>
<evidence type="ECO:0000256" key="1">
    <source>
        <dbReference type="RuleBase" id="RU369079"/>
    </source>
</evidence>
<gene>
    <name evidence="4" type="ORF">SAMN04487993_101288</name>
</gene>
<feature type="transmembrane region" description="Helical" evidence="2">
    <location>
        <begin position="12"/>
        <end position="32"/>
    </location>
</feature>
<dbReference type="InterPro" id="IPR011853">
    <property type="entry name" value="TRAP_DctM-Dct_fused"/>
</dbReference>